<feature type="transmembrane region" description="Helical" evidence="1">
    <location>
        <begin position="292"/>
        <end position="310"/>
    </location>
</feature>
<feature type="transmembrane region" description="Helical" evidence="1">
    <location>
        <begin position="186"/>
        <end position="207"/>
    </location>
</feature>
<name>A0A1G1XB46_9BACT</name>
<evidence type="ECO:0000313" key="3">
    <source>
        <dbReference type="Proteomes" id="UP000177941"/>
    </source>
</evidence>
<accession>A0A1G1XB46</accession>
<gene>
    <name evidence="2" type="ORF">A3E36_00395</name>
</gene>
<feature type="transmembrane region" description="Helical" evidence="1">
    <location>
        <begin position="66"/>
        <end position="89"/>
    </location>
</feature>
<evidence type="ECO:0000256" key="1">
    <source>
        <dbReference type="SAM" id="Phobius"/>
    </source>
</evidence>
<feature type="transmembrane region" description="Helical" evidence="1">
    <location>
        <begin position="400"/>
        <end position="417"/>
    </location>
</feature>
<keyword evidence="1" id="KW-0472">Membrane</keyword>
<dbReference type="AlphaFoldDB" id="A0A1G1XB46"/>
<feature type="transmembrane region" description="Helical" evidence="1">
    <location>
        <begin position="101"/>
        <end position="122"/>
    </location>
</feature>
<feature type="transmembrane region" description="Helical" evidence="1">
    <location>
        <begin position="429"/>
        <end position="446"/>
    </location>
</feature>
<feature type="transmembrane region" description="Helical" evidence="1">
    <location>
        <begin position="455"/>
        <end position="475"/>
    </location>
</feature>
<feature type="transmembrane region" description="Helical" evidence="1">
    <location>
        <begin position="322"/>
        <end position="344"/>
    </location>
</feature>
<reference evidence="2 3" key="1">
    <citation type="journal article" date="2016" name="Nat. Commun.">
        <title>Thousands of microbial genomes shed light on interconnected biogeochemical processes in an aquifer system.</title>
        <authorList>
            <person name="Anantharaman K."/>
            <person name="Brown C.T."/>
            <person name="Hug L.A."/>
            <person name="Sharon I."/>
            <person name="Castelle C.J."/>
            <person name="Probst A.J."/>
            <person name="Thomas B.C."/>
            <person name="Singh A."/>
            <person name="Wilkins M.J."/>
            <person name="Karaoz U."/>
            <person name="Brodie E.L."/>
            <person name="Williams K.H."/>
            <person name="Hubbard S.S."/>
            <person name="Banfield J.F."/>
        </authorList>
    </citation>
    <scope>NUCLEOTIDE SEQUENCE [LARGE SCALE GENOMIC DNA]</scope>
</reference>
<feature type="transmembrane region" description="Helical" evidence="1">
    <location>
        <begin position="6"/>
        <end position="28"/>
    </location>
</feature>
<feature type="transmembrane region" description="Helical" evidence="1">
    <location>
        <begin position="247"/>
        <end position="265"/>
    </location>
</feature>
<organism evidence="2 3">
    <name type="scientific">Candidatus Andersenbacteria bacterium RIFCSPHIGHO2_12_FULL_45_11b</name>
    <dbReference type="NCBI Taxonomy" id="1797282"/>
    <lineage>
        <taxon>Bacteria</taxon>
        <taxon>Candidatus Anderseniibacteriota</taxon>
    </lineage>
</organism>
<protein>
    <submittedName>
        <fullName evidence="2">Uncharacterized protein</fullName>
    </submittedName>
</protein>
<sequence length="773" mass="84486">MNIFEAIAVVLAPFLPVLLPGIFLVRITSLNDFIPQGARIMLWSMGINIPVLMIGLIVGIPVEYSFFGVVLLGIARVIAGLLAGSSLGVGWIRDDVRRQIMLLLGMIIIVLLGTAVFAVPFLRIHDGLPTGDVQKTIIWAQESVKTHRLPEYSQAFTLLNRDPVDFYTPGLHSLSALVLTLSPAPLTSISIFSIIIIVCIGWIAAALAKELFPAKTFKFLPALAVLLLFTEYRFLRYAREPGYHYQNAFGEFLLFGMLMLGFSFIARKRISDAALFTICTAALFFTHQFSAFIGVFAFTFGLIALAALHVSQISHAIRTHWALFIVGIFGVSAAGAIAAAYGLVNKIPAIFTLHSHLANLLPNITDYPITMGAIWFIAGILGLIFLLLERLSAKSQQNNIAFIFAIMAAAILALSQGPNLGIDIPPIRALFYSAVPLSIAGAYFFWKISSQRKSLFILICIAVASAATSSVQRAYGTLNHSVRTNSTLTNEQQYLIETLQTDKTIGAVLIDDYNRRSASWLVLSGRPMMTRIAADLERQMNEAAQSSVRKALYENQLDYEKIYALGSLPEISHLLQKHSISWVTGIADSSAFAFAHNPILQEHAAGSDTTLYKIKNEAIACDTGSICEFLLRPSTLANDIGDDEDAFEHLEASIRTPQLSEPKTAGHTTYRETTSPLIPLKFNVGDYVQRLWISDASKKLNQPLAFAIILTRPVSGLAVETASGNRLQMKPTATNIITLQPGEAEIDDKGFITLTINNPTQQSIGIDVIALGL</sequence>
<dbReference type="EMBL" id="MHHS01000021">
    <property type="protein sequence ID" value="OGY37036.1"/>
    <property type="molecule type" value="Genomic_DNA"/>
</dbReference>
<dbReference type="Proteomes" id="UP000177941">
    <property type="component" value="Unassembled WGS sequence"/>
</dbReference>
<keyword evidence="1" id="KW-1133">Transmembrane helix</keyword>
<keyword evidence="1" id="KW-0812">Transmembrane</keyword>
<proteinExistence type="predicted"/>
<evidence type="ECO:0000313" key="2">
    <source>
        <dbReference type="EMBL" id="OGY37036.1"/>
    </source>
</evidence>
<comment type="caution">
    <text evidence="2">The sequence shown here is derived from an EMBL/GenBank/DDBJ whole genome shotgun (WGS) entry which is preliminary data.</text>
</comment>
<feature type="transmembrane region" description="Helical" evidence="1">
    <location>
        <begin position="40"/>
        <end position="60"/>
    </location>
</feature>
<feature type="transmembrane region" description="Helical" evidence="1">
    <location>
        <begin position="364"/>
        <end position="388"/>
    </location>
</feature>